<dbReference type="EMBL" id="RSCJ01000002">
    <property type="protein sequence ID" value="RUR86154.1"/>
    <property type="molecule type" value="Genomic_DNA"/>
</dbReference>
<dbReference type="AlphaFoldDB" id="A0A3S1A586"/>
<keyword evidence="1" id="KW-0472">Membrane</keyword>
<feature type="transmembrane region" description="Helical" evidence="1">
    <location>
        <begin position="12"/>
        <end position="35"/>
    </location>
</feature>
<name>A0A3S1A586_CHLFR</name>
<keyword evidence="3" id="KW-1185">Reference proteome</keyword>
<reference evidence="2 3" key="1">
    <citation type="journal article" date="2019" name="Genome Biol. Evol.">
        <title>Day and night: Metabolic profiles and evolutionary relationships of six axenic non-marine cyanobacteria.</title>
        <authorList>
            <person name="Will S.E."/>
            <person name="Henke P."/>
            <person name="Boedeker C."/>
            <person name="Huang S."/>
            <person name="Brinkmann H."/>
            <person name="Rohde M."/>
            <person name="Jarek M."/>
            <person name="Friedl T."/>
            <person name="Seufert S."/>
            <person name="Schumacher M."/>
            <person name="Overmann J."/>
            <person name="Neumann-Schaal M."/>
            <person name="Petersen J."/>
        </authorList>
    </citation>
    <scope>NUCLEOTIDE SEQUENCE [LARGE SCALE GENOMIC DNA]</scope>
    <source>
        <strain evidence="2 3">PCC 6912</strain>
    </source>
</reference>
<keyword evidence="1" id="KW-0812">Transmembrane</keyword>
<sequence length="147" mass="16152">MDLMTERLQSLKAGVLGGFCLFLAYLITSLLNSLVLTEHFSALNSLNIQSLDWHFLLSGSFVTFSGFLFGVTYRYIIRQDQNPHLKSGGVLAFGLVRGLTQIDVGVTFASTIVPLIVMATESVFWFAIAAIALDTALQQGWIKAFRG</sequence>
<evidence type="ECO:0000256" key="1">
    <source>
        <dbReference type="SAM" id="Phobius"/>
    </source>
</evidence>
<gene>
    <name evidence="2" type="ORF">PCC6912_09790</name>
</gene>
<protein>
    <submittedName>
        <fullName evidence="2">Uncharacterized protein</fullName>
    </submittedName>
</protein>
<feature type="transmembrane region" description="Helical" evidence="1">
    <location>
        <begin position="55"/>
        <end position="77"/>
    </location>
</feature>
<dbReference type="Proteomes" id="UP000268857">
    <property type="component" value="Unassembled WGS sequence"/>
</dbReference>
<evidence type="ECO:0000313" key="2">
    <source>
        <dbReference type="EMBL" id="RUR86154.1"/>
    </source>
</evidence>
<comment type="caution">
    <text evidence="2">The sequence shown here is derived from an EMBL/GenBank/DDBJ whole genome shotgun (WGS) entry which is preliminary data.</text>
</comment>
<proteinExistence type="predicted"/>
<organism evidence="2 3">
    <name type="scientific">Chlorogloeopsis fritschii PCC 6912</name>
    <dbReference type="NCBI Taxonomy" id="211165"/>
    <lineage>
        <taxon>Bacteria</taxon>
        <taxon>Bacillati</taxon>
        <taxon>Cyanobacteriota</taxon>
        <taxon>Cyanophyceae</taxon>
        <taxon>Nostocales</taxon>
        <taxon>Chlorogloeopsidaceae</taxon>
        <taxon>Chlorogloeopsis</taxon>
    </lineage>
</organism>
<accession>A0A3S1A586</accession>
<dbReference type="RefSeq" id="WP_016874835.1">
    <property type="nucleotide sequence ID" value="NZ_AJLN01000112.1"/>
</dbReference>
<dbReference type="PANTHER" id="PTHR36383">
    <property type="entry name" value="OS09G0529350 PROTEIN"/>
    <property type="match status" value="1"/>
</dbReference>
<dbReference type="OrthoDB" id="465452at2"/>
<dbReference type="STRING" id="211165.GCA_000317285_04606"/>
<evidence type="ECO:0000313" key="3">
    <source>
        <dbReference type="Proteomes" id="UP000268857"/>
    </source>
</evidence>
<keyword evidence="1" id="KW-1133">Transmembrane helix</keyword>
<dbReference type="PANTHER" id="PTHR36383:SF1">
    <property type="entry name" value="PROTEIN, PUTATIVE-RELATED"/>
    <property type="match status" value="1"/>
</dbReference>